<sequence>MFDLPQEFIDRFIDEFHDSNKDLKALSLVRRSWQHRARYHLFRSLTLMPQDFTAMREHYDDVKYKASLPSTKDPDFRLTLQDENFLRSPLAGNPQSTQAFLSSIANTLPDVRGLRLLSFVQVGNKLMPARNYLHWLGYGGDECASHSHLAWQSLSYEDFLQRRKARWDSLDLPWGIVSSIYSSSGFNIICIRMFFRRIGYELQVVTTARLYSGASLSPDTAYSSSQDPQRIQNLDHGTESRIASGQSELRAGAGARSRR</sequence>
<comment type="caution">
    <text evidence="2">The sequence shown here is derived from an EMBL/GenBank/DDBJ whole genome shotgun (WGS) entry which is preliminary data.</text>
</comment>
<evidence type="ECO:0000256" key="1">
    <source>
        <dbReference type="SAM" id="MobiDB-lite"/>
    </source>
</evidence>
<organism evidence="2 3">
    <name type="scientific">Lentinula raphanica</name>
    <dbReference type="NCBI Taxonomy" id="153919"/>
    <lineage>
        <taxon>Eukaryota</taxon>
        <taxon>Fungi</taxon>
        <taxon>Dikarya</taxon>
        <taxon>Basidiomycota</taxon>
        <taxon>Agaricomycotina</taxon>
        <taxon>Agaricomycetes</taxon>
        <taxon>Agaricomycetidae</taxon>
        <taxon>Agaricales</taxon>
        <taxon>Marasmiineae</taxon>
        <taxon>Omphalotaceae</taxon>
        <taxon>Lentinula</taxon>
    </lineage>
</organism>
<dbReference type="EMBL" id="MU806582">
    <property type="protein sequence ID" value="KAJ3834096.1"/>
    <property type="molecule type" value="Genomic_DNA"/>
</dbReference>
<name>A0AA38P0W6_9AGAR</name>
<evidence type="ECO:0000313" key="2">
    <source>
        <dbReference type="EMBL" id="KAJ3834096.1"/>
    </source>
</evidence>
<evidence type="ECO:0000313" key="3">
    <source>
        <dbReference type="Proteomes" id="UP001163846"/>
    </source>
</evidence>
<feature type="region of interest" description="Disordered" evidence="1">
    <location>
        <begin position="218"/>
        <end position="259"/>
    </location>
</feature>
<protein>
    <submittedName>
        <fullName evidence="2">Uncharacterized protein</fullName>
    </submittedName>
</protein>
<reference evidence="2" key="1">
    <citation type="submission" date="2022-08" db="EMBL/GenBank/DDBJ databases">
        <authorList>
            <consortium name="DOE Joint Genome Institute"/>
            <person name="Min B."/>
            <person name="Riley R."/>
            <person name="Sierra-Patev S."/>
            <person name="Naranjo-Ortiz M."/>
            <person name="Looney B."/>
            <person name="Konkel Z."/>
            <person name="Slot J.C."/>
            <person name="Sakamoto Y."/>
            <person name="Steenwyk J.L."/>
            <person name="Rokas A."/>
            <person name="Carro J."/>
            <person name="Camarero S."/>
            <person name="Ferreira P."/>
            <person name="Molpeceres G."/>
            <person name="Ruiz-Duenas F.J."/>
            <person name="Serrano A."/>
            <person name="Henrissat B."/>
            <person name="Drula E."/>
            <person name="Hughes K.W."/>
            <person name="Mata J.L."/>
            <person name="Ishikawa N.K."/>
            <person name="Vargas-Isla R."/>
            <person name="Ushijima S."/>
            <person name="Smith C.A."/>
            <person name="Ahrendt S."/>
            <person name="Andreopoulos W."/>
            <person name="He G."/>
            <person name="Labutti K."/>
            <person name="Lipzen A."/>
            <person name="Ng V."/>
            <person name="Sandor L."/>
            <person name="Barry K."/>
            <person name="Martinez A.T."/>
            <person name="Xiao Y."/>
            <person name="Gibbons J.G."/>
            <person name="Terashima K."/>
            <person name="Hibbett D.S."/>
            <person name="Grigoriev I.V."/>
        </authorList>
    </citation>
    <scope>NUCLEOTIDE SEQUENCE</scope>
    <source>
        <strain evidence="2">TFB9207</strain>
    </source>
</reference>
<proteinExistence type="predicted"/>
<dbReference type="AlphaFoldDB" id="A0AA38P0W6"/>
<dbReference type="Proteomes" id="UP001163846">
    <property type="component" value="Unassembled WGS sequence"/>
</dbReference>
<feature type="compositionally biased region" description="Polar residues" evidence="1">
    <location>
        <begin position="218"/>
        <end position="232"/>
    </location>
</feature>
<accession>A0AA38P0W6</accession>
<keyword evidence="3" id="KW-1185">Reference proteome</keyword>
<gene>
    <name evidence="2" type="ORF">F5878DRAFT_665066</name>
</gene>